<keyword evidence="3" id="KW-1185">Reference proteome</keyword>
<protein>
    <recommendedName>
        <fullName evidence="1">CdaR GGDEF-like domain-containing protein</fullName>
    </recommendedName>
</protein>
<dbReference type="InterPro" id="IPR041522">
    <property type="entry name" value="CdaR_GGDEF"/>
</dbReference>
<accession>A0A3M8DL98</accession>
<proteinExistence type="predicted"/>
<evidence type="ECO:0000313" key="3">
    <source>
        <dbReference type="Proteomes" id="UP000269573"/>
    </source>
</evidence>
<feature type="domain" description="CdaR GGDEF-like" evidence="1">
    <location>
        <begin position="7"/>
        <end position="90"/>
    </location>
</feature>
<evidence type="ECO:0000313" key="2">
    <source>
        <dbReference type="EMBL" id="RNB88816.1"/>
    </source>
</evidence>
<dbReference type="RefSeq" id="WP_122922914.1">
    <property type="nucleotide sequence ID" value="NZ_RHHU01000003.1"/>
</dbReference>
<dbReference type="EMBL" id="RHHU01000003">
    <property type="protein sequence ID" value="RNB88816.1"/>
    <property type="molecule type" value="Genomic_DNA"/>
</dbReference>
<gene>
    <name evidence="2" type="ORF">EDM59_06840</name>
</gene>
<dbReference type="Pfam" id="PF17853">
    <property type="entry name" value="GGDEF_2"/>
    <property type="match status" value="1"/>
</dbReference>
<dbReference type="Proteomes" id="UP000269573">
    <property type="component" value="Unassembled WGS sequence"/>
</dbReference>
<reference evidence="2 3" key="1">
    <citation type="submission" date="2018-10" db="EMBL/GenBank/DDBJ databases">
        <title>Phylogenomics of Brevibacillus.</title>
        <authorList>
            <person name="Dunlap C."/>
        </authorList>
    </citation>
    <scope>NUCLEOTIDE SEQUENCE [LARGE SCALE GENOMIC DNA]</scope>
    <source>
        <strain evidence="2 3">JCM 15774</strain>
    </source>
</reference>
<name>A0A3M8DL98_9BACL</name>
<dbReference type="AlphaFoldDB" id="A0A3M8DL98"/>
<evidence type="ECO:0000259" key="1">
    <source>
        <dbReference type="Pfam" id="PF17853"/>
    </source>
</evidence>
<sequence>MEARLQRLLSKINQRLSAINKRTFGFHNKITLLFSVNEAAEIKHITSQLETIVREWLNTDQHFLYGGIGGTYLNVEEIAKSYEEAQKTISFLINRTNPVS</sequence>
<organism evidence="2 3">
    <name type="scientific">Brevibacillus nitrificans</name>
    <dbReference type="NCBI Taxonomy" id="651560"/>
    <lineage>
        <taxon>Bacteria</taxon>
        <taxon>Bacillati</taxon>
        <taxon>Bacillota</taxon>
        <taxon>Bacilli</taxon>
        <taxon>Bacillales</taxon>
        <taxon>Paenibacillaceae</taxon>
        <taxon>Brevibacillus</taxon>
    </lineage>
</organism>
<comment type="caution">
    <text evidence="2">The sequence shown here is derived from an EMBL/GenBank/DDBJ whole genome shotgun (WGS) entry which is preliminary data.</text>
</comment>